<dbReference type="InterPro" id="IPR050718">
    <property type="entry name" value="ApaG-like"/>
</dbReference>
<dbReference type="EMBL" id="BRXU01000014">
    <property type="protein sequence ID" value="GLC55944.1"/>
    <property type="molecule type" value="Genomic_DNA"/>
</dbReference>
<dbReference type="PROSITE" id="PS51087">
    <property type="entry name" value="APAG"/>
    <property type="match status" value="1"/>
</dbReference>
<evidence type="ECO:0000259" key="1">
    <source>
        <dbReference type="PROSITE" id="PS51087"/>
    </source>
</evidence>
<organism evidence="2 3">
    <name type="scientific">Pleodorina starrii</name>
    <dbReference type="NCBI Taxonomy" id="330485"/>
    <lineage>
        <taxon>Eukaryota</taxon>
        <taxon>Viridiplantae</taxon>
        <taxon>Chlorophyta</taxon>
        <taxon>core chlorophytes</taxon>
        <taxon>Chlorophyceae</taxon>
        <taxon>CS clade</taxon>
        <taxon>Chlamydomonadales</taxon>
        <taxon>Volvocaceae</taxon>
        <taxon>Pleodorina</taxon>
    </lineage>
</organism>
<reference evidence="2 3" key="1">
    <citation type="journal article" date="2023" name="Commun. Biol.">
        <title>Reorganization of the ancestral sex-determining regions during the evolution of trioecy in Pleodorina starrii.</title>
        <authorList>
            <person name="Takahashi K."/>
            <person name="Suzuki S."/>
            <person name="Kawai-Toyooka H."/>
            <person name="Yamamoto K."/>
            <person name="Hamaji T."/>
            <person name="Ootsuki R."/>
            <person name="Yamaguchi H."/>
            <person name="Kawachi M."/>
            <person name="Higashiyama T."/>
            <person name="Nozaki H."/>
        </authorList>
    </citation>
    <scope>NUCLEOTIDE SEQUENCE [LARGE SCALE GENOMIC DNA]</scope>
    <source>
        <strain evidence="2 3">NIES-4479</strain>
    </source>
</reference>
<evidence type="ECO:0000313" key="3">
    <source>
        <dbReference type="Proteomes" id="UP001165080"/>
    </source>
</evidence>
<proteinExistence type="predicted"/>
<name>A0A9W6BPR3_9CHLO</name>
<dbReference type="InterPro" id="IPR007474">
    <property type="entry name" value="ApaG_domain"/>
</dbReference>
<dbReference type="Proteomes" id="UP001165080">
    <property type="component" value="Unassembled WGS sequence"/>
</dbReference>
<sequence>MSRAALQIYRTFLRQANRMSKRGVELEIQKPVSDNWGHYGYSESGLAYQASAMSQLLGSSLRIFPGAEKLDAAALRRVLRENFKLNKVASPVETPRLMGEAMAALRVLLEQLYLHRCSSTSTTEGVRIDATSKFSTAATAYGRSQNLFSYRIRITNLRSEPIQVLGREWSILNDKGAIMVHVPHVSGNAIVGQQPIIPPNDCFEYISGTDLDTPSGLQRGFLEIAVLDNGRPARTFMATVKPFVHMRPDVHRS</sequence>
<dbReference type="OrthoDB" id="2305498at2759"/>
<dbReference type="PANTHER" id="PTHR47191:SF2">
    <property type="entry name" value="OS05G0170800 PROTEIN"/>
    <property type="match status" value="1"/>
</dbReference>
<dbReference type="SUPFAM" id="SSF110069">
    <property type="entry name" value="ApaG-like"/>
    <property type="match status" value="1"/>
</dbReference>
<dbReference type="Gene3D" id="2.60.40.1470">
    <property type="entry name" value="ApaG domain"/>
    <property type="match status" value="1"/>
</dbReference>
<evidence type="ECO:0000313" key="2">
    <source>
        <dbReference type="EMBL" id="GLC55944.1"/>
    </source>
</evidence>
<comment type="caution">
    <text evidence="2">The sequence shown here is derived from an EMBL/GenBank/DDBJ whole genome shotgun (WGS) entry which is preliminary data.</text>
</comment>
<protein>
    <recommendedName>
        <fullName evidence="1">ApaG domain-containing protein</fullName>
    </recommendedName>
</protein>
<keyword evidence="3" id="KW-1185">Reference proteome</keyword>
<dbReference type="PANTHER" id="PTHR47191">
    <property type="entry name" value="OS05G0170800 PROTEIN"/>
    <property type="match status" value="1"/>
</dbReference>
<dbReference type="Pfam" id="PF04379">
    <property type="entry name" value="DUF525"/>
    <property type="match status" value="1"/>
</dbReference>
<dbReference type="InterPro" id="IPR036767">
    <property type="entry name" value="ApaG_sf"/>
</dbReference>
<gene>
    <name evidence="2" type="primary">PLEST002890</name>
    <name evidence="2" type="ORF">PLESTB_001047300</name>
</gene>
<dbReference type="AlphaFoldDB" id="A0A9W6BPR3"/>
<feature type="domain" description="ApaG" evidence="1">
    <location>
        <begin position="120"/>
        <end position="252"/>
    </location>
</feature>
<accession>A0A9W6BPR3</accession>